<keyword evidence="4" id="KW-1185">Reference proteome</keyword>
<dbReference type="InterPro" id="IPR042095">
    <property type="entry name" value="SUMF_sf"/>
</dbReference>
<dbReference type="Proteomes" id="UP000003688">
    <property type="component" value="Unassembled WGS sequence"/>
</dbReference>
<protein>
    <recommendedName>
        <fullName evidence="2">Sulfatase-modifying factor enzyme-like domain-containing protein</fullName>
    </recommendedName>
</protein>
<dbReference type="GO" id="GO:0120147">
    <property type="term" value="F:formylglycine-generating oxidase activity"/>
    <property type="evidence" value="ECO:0007669"/>
    <property type="project" value="TreeGrafter"/>
</dbReference>
<dbReference type="InterPro" id="IPR051043">
    <property type="entry name" value="Sulfatase_Mod_Factor_Kinase"/>
</dbReference>
<feature type="signal peptide" evidence="1">
    <location>
        <begin position="1"/>
        <end position="21"/>
    </location>
</feature>
<dbReference type="PANTHER" id="PTHR23150">
    <property type="entry name" value="SULFATASE MODIFYING FACTOR 1, 2"/>
    <property type="match status" value="1"/>
</dbReference>
<proteinExistence type="predicted"/>
<sequence length="258" mass="28141" precursor="true">MRFKVAAICGLIVLSGWVARSADGQQQVKTNQLKLSKVVTNNTVLVKTNLAIGAVTIPVPVLVTNATPQMPGDPYTNSVGMEFVKLGGGSWAGRYEVTQREYQLVMGSAPSHFSGARLPVDSVTYDDAVEFCQKLTEQELKEKKLPEGFSYTLPTEGQWEGLVADASLAQAVTSANGSRSSTSPVGSLAPNSLGLYDVRGNVMEFCLGSAMPYRVLRGGSWQDWISVNLRLDFRYYARPDERKDTFGFRCLLVQSGKK</sequence>
<name>B9XBW7_PEDPL</name>
<evidence type="ECO:0000256" key="1">
    <source>
        <dbReference type="SAM" id="SignalP"/>
    </source>
</evidence>
<reference evidence="3 4" key="1">
    <citation type="journal article" date="2011" name="J. Bacteriol.">
        <title>Genome sequence of 'Pedosphaera parvula' Ellin514, an aerobic Verrucomicrobial isolate from pasture soil.</title>
        <authorList>
            <person name="Kant R."/>
            <person name="van Passel M.W."/>
            <person name="Sangwan P."/>
            <person name="Palva A."/>
            <person name="Lucas S."/>
            <person name="Copeland A."/>
            <person name="Lapidus A."/>
            <person name="Glavina Del Rio T."/>
            <person name="Dalin E."/>
            <person name="Tice H."/>
            <person name="Bruce D."/>
            <person name="Goodwin L."/>
            <person name="Pitluck S."/>
            <person name="Chertkov O."/>
            <person name="Larimer F.W."/>
            <person name="Land M.L."/>
            <person name="Hauser L."/>
            <person name="Brettin T.S."/>
            <person name="Detter J.C."/>
            <person name="Han S."/>
            <person name="de Vos W.M."/>
            <person name="Janssen P.H."/>
            <person name="Smidt H."/>
        </authorList>
    </citation>
    <scope>NUCLEOTIDE SEQUENCE [LARGE SCALE GENOMIC DNA]</scope>
    <source>
        <strain evidence="3 4">Ellin514</strain>
    </source>
</reference>
<evidence type="ECO:0000313" key="4">
    <source>
        <dbReference type="Proteomes" id="UP000003688"/>
    </source>
</evidence>
<dbReference type="Pfam" id="PF03781">
    <property type="entry name" value="FGE-sulfatase"/>
    <property type="match status" value="1"/>
</dbReference>
<comment type="caution">
    <text evidence="3">The sequence shown here is derived from an EMBL/GenBank/DDBJ whole genome shotgun (WGS) entry which is preliminary data.</text>
</comment>
<dbReference type="InterPro" id="IPR016187">
    <property type="entry name" value="CTDL_fold"/>
</dbReference>
<dbReference type="Gene3D" id="3.90.1580.10">
    <property type="entry name" value="paralog of FGE (formylglycine-generating enzyme)"/>
    <property type="match status" value="1"/>
</dbReference>
<evidence type="ECO:0000313" key="3">
    <source>
        <dbReference type="EMBL" id="EEF62435.1"/>
    </source>
</evidence>
<organism evidence="3 4">
    <name type="scientific">Pedosphaera parvula (strain Ellin514)</name>
    <dbReference type="NCBI Taxonomy" id="320771"/>
    <lineage>
        <taxon>Bacteria</taxon>
        <taxon>Pseudomonadati</taxon>
        <taxon>Verrucomicrobiota</taxon>
        <taxon>Pedosphaerae</taxon>
        <taxon>Pedosphaerales</taxon>
        <taxon>Pedosphaeraceae</taxon>
        <taxon>Pedosphaera</taxon>
    </lineage>
</organism>
<dbReference type="PANTHER" id="PTHR23150:SF19">
    <property type="entry name" value="FORMYLGLYCINE-GENERATING ENZYME"/>
    <property type="match status" value="1"/>
</dbReference>
<evidence type="ECO:0000259" key="2">
    <source>
        <dbReference type="Pfam" id="PF03781"/>
    </source>
</evidence>
<dbReference type="InterPro" id="IPR005532">
    <property type="entry name" value="SUMF_dom"/>
</dbReference>
<gene>
    <name evidence="3" type="ORF">Cflav_PD5070</name>
</gene>
<feature type="domain" description="Sulfatase-modifying factor enzyme-like" evidence="2">
    <location>
        <begin position="96"/>
        <end position="251"/>
    </location>
</feature>
<dbReference type="AlphaFoldDB" id="B9XBW7"/>
<dbReference type="RefSeq" id="WP_007413315.1">
    <property type="nucleotide sequence ID" value="NZ_ABOX02000004.1"/>
</dbReference>
<accession>B9XBW7</accession>
<dbReference type="STRING" id="320771.Cflav_PD5070"/>
<dbReference type="OrthoDB" id="175850at2"/>
<keyword evidence="1" id="KW-0732">Signal</keyword>
<dbReference type="EMBL" id="ABOX02000004">
    <property type="protein sequence ID" value="EEF62435.1"/>
    <property type="molecule type" value="Genomic_DNA"/>
</dbReference>
<feature type="chain" id="PRO_5002893125" description="Sulfatase-modifying factor enzyme-like domain-containing protein" evidence="1">
    <location>
        <begin position="22"/>
        <end position="258"/>
    </location>
</feature>
<dbReference type="SUPFAM" id="SSF56436">
    <property type="entry name" value="C-type lectin-like"/>
    <property type="match status" value="1"/>
</dbReference>